<dbReference type="Proteomes" id="UP000825890">
    <property type="component" value="Unassembled WGS sequence"/>
</dbReference>
<reference evidence="1 2" key="1">
    <citation type="submission" date="2021-01" db="EMBL/GenBank/DDBJ databases">
        <title>Cercospora kikuchii MAFF 305040 whole genome shotgun sequence.</title>
        <authorList>
            <person name="Kashiwa T."/>
            <person name="Suzuki T."/>
        </authorList>
    </citation>
    <scope>NUCLEOTIDE SEQUENCE [LARGE SCALE GENOMIC DNA]</scope>
    <source>
        <strain evidence="1 2">MAFF 305040</strain>
    </source>
</reference>
<keyword evidence="2" id="KW-1185">Reference proteome</keyword>
<name>A0A9P3CDN3_9PEZI</name>
<accession>A0A9P3CDN3</accession>
<evidence type="ECO:0000313" key="1">
    <source>
        <dbReference type="EMBL" id="GIZ40868.1"/>
    </source>
</evidence>
<dbReference type="GeneID" id="68289765"/>
<dbReference type="EMBL" id="BOLY01000002">
    <property type="protein sequence ID" value="GIZ40868.1"/>
    <property type="molecule type" value="Genomic_DNA"/>
</dbReference>
<sequence>MSEWAADLEELADWGILAVQFQLASNEPPGPNAKADCTEKAFVHSKRSAFLKFFMPTQGDDYELESVNAFLNYLLRDDYNYYTSTRWDNSNSICGSGIEHQLSKTPPSHREDNGFLGSSVYGVAVWASTATWAHASPDSGVPDGD</sequence>
<gene>
    <name evidence="1" type="ORF">CKM354_000419000</name>
</gene>
<dbReference type="RefSeq" id="XP_044655355.1">
    <property type="nucleotide sequence ID" value="XM_044799420.1"/>
</dbReference>
<organism evidence="1 2">
    <name type="scientific">Cercospora kikuchii</name>
    <dbReference type="NCBI Taxonomy" id="84275"/>
    <lineage>
        <taxon>Eukaryota</taxon>
        <taxon>Fungi</taxon>
        <taxon>Dikarya</taxon>
        <taxon>Ascomycota</taxon>
        <taxon>Pezizomycotina</taxon>
        <taxon>Dothideomycetes</taxon>
        <taxon>Dothideomycetidae</taxon>
        <taxon>Mycosphaerellales</taxon>
        <taxon>Mycosphaerellaceae</taxon>
        <taxon>Cercospora</taxon>
    </lineage>
</organism>
<dbReference type="OrthoDB" id="10382502at2759"/>
<proteinExistence type="predicted"/>
<evidence type="ECO:0000313" key="2">
    <source>
        <dbReference type="Proteomes" id="UP000825890"/>
    </source>
</evidence>
<comment type="caution">
    <text evidence="1">The sequence shown here is derived from an EMBL/GenBank/DDBJ whole genome shotgun (WGS) entry which is preliminary data.</text>
</comment>
<dbReference type="AlphaFoldDB" id="A0A9P3CDN3"/>
<protein>
    <submittedName>
        <fullName evidence="1">Uncharacterized protein</fullName>
    </submittedName>
</protein>